<proteinExistence type="predicted"/>
<dbReference type="KEGG" id="cai:Caci_2974"/>
<name>C7Q2Z1_CATAD</name>
<dbReference type="HOGENOM" id="CLU_2680930_0_0_11"/>
<reference evidence="1 2" key="1">
    <citation type="journal article" date="2009" name="Stand. Genomic Sci.">
        <title>Complete genome sequence of Catenulispora acidiphila type strain (ID 139908).</title>
        <authorList>
            <person name="Copeland A."/>
            <person name="Lapidus A."/>
            <person name="Glavina Del Rio T."/>
            <person name="Nolan M."/>
            <person name="Lucas S."/>
            <person name="Chen F."/>
            <person name="Tice H."/>
            <person name="Cheng J.F."/>
            <person name="Bruce D."/>
            <person name="Goodwin L."/>
            <person name="Pitluck S."/>
            <person name="Mikhailova N."/>
            <person name="Pati A."/>
            <person name="Ivanova N."/>
            <person name="Mavromatis K."/>
            <person name="Chen A."/>
            <person name="Palaniappan K."/>
            <person name="Chain P."/>
            <person name="Land M."/>
            <person name="Hauser L."/>
            <person name="Chang Y.J."/>
            <person name="Jeffries C.D."/>
            <person name="Chertkov O."/>
            <person name="Brettin T."/>
            <person name="Detter J.C."/>
            <person name="Han C."/>
            <person name="Ali Z."/>
            <person name="Tindall B.J."/>
            <person name="Goker M."/>
            <person name="Bristow J."/>
            <person name="Eisen J.A."/>
            <person name="Markowitz V."/>
            <person name="Hugenholtz P."/>
            <person name="Kyrpides N.C."/>
            <person name="Klenk H.P."/>
        </authorList>
    </citation>
    <scope>NUCLEOTIDE SEQUENCE [LARGE SCALE GENOMIC DNA]</scope>
    <source>
        <strain evidence="2">DSM 44928 / JCM 14897 / NBRC 102108 / NRRL B-24433 / ID139908</strain>
    </source>
</reference>
<dbReference type="AlphaFoldDB" id="C7Q2Z1"/>
<sequence length="74" mass="8006">MVAMDIPAKLTTLHAETQAVFKLLHAANNNAHQQDPSLRQAVALTSAAVAALEKATRCAEAAFEAERVAEREHR</sequence>
<accession>C7Q2Z1</accession>
<organism evidence="1 2">
    <name type="scientific">Catenulispora acidiphila (strain DSM 44928 / JCM 14897 / NBRC 102108 / NRRL B-24433 / ID139908)</name>
    <dbReference type="NCBI Taxonomy" id="479433"/>
    <lineage>
        <taxon>Bacteria</taxon>
        <taxon>Bacillati</taxon>
        <taxon>Actinomycetota</taxon>
        <taxon>Actinomycetes</taxon>
        <taxon>Catenulisporales</taxon>
        <taxon>Catenulisporaceae</taxon>
        <taxon>Catenulispora</taxon>
    </lineage>
</organism>
<dbReference type="InParanoid" id="C7Q2Z1"/>
<dbReference type="Proteomes" id="UP000000851">
    <property type="component" value="Chromosome"/>
</dbReference>
<dbReference type="STRING" id="479433.Caci_2974"/>
<evidence type="ECO:0000313" key="2">
    <source>
        <dbReference type="Proteomes" id="UP000000851"/>
    </source>
</evidence>
<gene>
    <name evidence="1" type="ordered locus">Caci_2974</name>
</gene>
<keyword evidence="2" id="KW-1185">Reference proteome</keyword>
<dbReference type="EMBL" id="CP001700">
    <property type="protein sequence ID" value="ACU71883.1"/>
    <property type="molecule type" value="Genomic_DNA"/>
</dbReference>
<protein>
    <submittedName>
        <fullName evidence="1">Uncharacterized protein</fullName>
    </submittedName>
</protein>
<evidence type="ECO:0000313" key="1">
    <source>
        <dbReference type="EMBL" id="ACU71883.1"/>
    </source>
</evidence>